<dbReference type="Pfam" id="PF08276">
    <property type="entry name" value="PAN_2"/>
    <property type="match status" value="2"/>
</dbReference>
<evidence type="ECO:0000259" key="14">
    <source>
        <dbReference type="PROSITE" id="PS50927"/>
    </source>
</evidence>
<dbReference type="GeneID" id="103329477"/>
<keyword evidence="16" id="KW-1185">Reference proteome</keyword>
<evidence type="ECO:0000256" key="11">
    <source>
        <dbReference type="SAM" id="Phobius"/>
    </source>
</evidence>
<feature type="domain" description="Protein kinase" evidence="13">
    <location>
        <begin position="514"/>
        <end position="801"/>
    </location>
</feature>
<comment type="subcellular location">
    <subcellularLocation>
        <location evidence="1">Cell membrane</location>
        <topology evidence="1">Single-pass type I membrane protein</topology>
    </subcellularLocation>
</comment>
<dbReference type="CDD" id="cd01098">
    <property type="entry name" value="PAN_AP_plant"/>
    <property type="match status" value="2"/>
</dbReference>
<evidence type="ECO:0000256" key="5">
    <source>
        <dbReference type="ARBA" id="ARBA00022729"/>
    </source>
</evidence>
<evidence type="ECO:0000313" key="17">
    <source>
        <dbReference type="RefSeq" id="XP_016649003.1"/>
    </source>
</evidence>
<dbReference type="PANTHER" id="PTHR27002">
    <property type="entry name" value="RECEPTOR-LIKE SERINE/THREONINE-PROTEIN KINASE SD1-8"/>
    <property type="match status" value="1"/>
</dbReference>
<keyword evidence="11" id="KW-0812">Transmembrane</keyword>
<dbReference type="SMART" id="SM00108">
    <property type="entry name" value="B_lectin"/>
    <property type="match status" value="2"/>
</dbReference>
<proteinExistence type="predicted"/>
<evidence type="ECO:0000256" key="3">
    <source>
        <dbReference type="ARBA" id="ARBA00022527"/>
    </source>
</evidence>
<dbReference type="InterPro" id="IPR008271">
    <property type="entry name" value="Ser/Thr_kinase_AS"/>
</dbReference>
<keyword evidence="7" id="KW-0418">Kinase</keyword>
<evidence type="ECO:0000256" key="4">
    <source>
        <dbReference type="ARBA" id="ARBA00022679"/>
    </source>
</evidence>
<keyword evidence="5 12" id="KW-0732">Signal</keyword>
<dbReference type="SUPFAM" id="SSF51110">
    <property type="entry name" value="alpha-D-mannose-specific plant lectins"/>
    <property type="match status" value="2"/>
</dbReference>
<dbReference type="PANTHER" id="PTHR27002:SF841">
    <property type="entry name" value="RECEPTOR-LIKE SERINE_THREONINE-PROTEIN KINASE"/>
    <property type="match status" value="1"/>
</dbReference>
<feature type="transmembrane region" description="Helical" evidence="11">
    <location>
        <begin position="446"/>
        <end position="467"/>
    </location>
</feature>
<evidence type="ECO:0000313" key="16">
    <source>
        <dbReference type="Proteomes" id="UP000694861"/>
    </source>
</evidence>
<dbReference type="Gene3D" id="3.30.200.20">
    <property type="entry name" value="Phosphorylase Kinase, domain 1"/>
    <property type="match status" value="2"/>
</dbReference>
<dbReference type="InterPro" id="IPR000719">
    <property type="entry name" value="Prot_kinase_dom"/>
</dbReference>
<evidence type="ECO:0000256" key="6">
    <source>
        <dbReference type="ARBA" id="ARBA00022741"/>
    </source>
</evidence>
<dbReference type="SUPFAM" id="SSF56112">
    <property type="entry name" value="Protein kinase-like (PK-like)"/>
    <property type="match status" value="2"/>
</dbReference>
<feature type="domain" description="Protein kinase" evidence="13">
    <location>
        <begin position="1374"/>
        <end position="1661"/>
    </location>
</feature>
<keyword evidence="10" id="KW-0325">Glycoprotein</keyword>
<sequence length="1693" mass="189681">MDTKTNPMLAFIVVLLCLFLESRISFAADTITANQSLSGDQTIVSRDFELGFFELGGRHYMGTWYSGRVVSASTIVWVANREKPISDRFSSVLKIKDGNLVLFNEAKTPVWSTHLTSTTTSASVQAVLLDSGNLVLRAHSSSSEFLWQSFDHPTHTWLPGAKIGFNNVTNQTQILTSWKNSRDPAPGLYSLKLDRSNSYIFLWNRSRQYFNSGSWNASSNLFSLVPDMRHNYVYNYCFVSNENGSYFTYSLYDPKKASPFMMSVLGQVQQLIWFTPSRPRKMYWSEPRQQCAVYAICGAFGSCNEKSGVLCNCLMGFEQRSPRDWALQDYSGGCQRKTNLQCGNSTSVIGTKDQFLEMHSMSISENELHVKVGNAKECESICLNNCSCTAYAYESSNACSIWIGDLLGVQELVADDAGGRTLYIRLAASELMYLQNGKGDADKRSLIIAMVSAAAGLLTIYFFYFLWKKRLGKGRKQRRKYGVTKINYGAGGGKNDRELPLFCLKSILDATNSFSEANKLGEGGFGPVYKGILPENQEVAIKRLSKKSGQGHEEFMNELNLIAKLQHTNLVRLLGCCIEEEELILIYEFMPNRSLDKLLFDPSENTELNWGKRFRIIEGIAQAVLYIHKYSRLKIIHRDLKASNVLLDGAMNPKISDFGMAKILEINQTEANTNRVVGTFGYMSPEYARYGHFSEKLDVFSFGVLLLEIVSGKRNAAFYRFEHSPTLAGWAWELWKEGRRMEVIDASVRETCPPDEASRCIHIGFLCVQEAPADRPTMASVIRILQGNEATSLPPSKEPAFSTNRNSIPAVGSSSQLPAFFSNNAVTISLPDAMDTKTNQNFLLSVIFLCLYMKTHVCLVADTITANQSLSGDHTIVSAGGVFELGFFKPGNSSNYYIGIWYKKVSVRTVVWVANREQPISDRFSSVLKISDGNLLLFSKSKGSVWSTSATSTTTTSASGSVEAVLLDNGNLVLRADGSSASTKSEPLWQSFDHPADTWLPGSRIGFNKITKQSQILTSWKNSEDPAPGLFSFELDPKRINSFIIQWNKSQQYWTSGSWDENSDKFSLDPEMTLNDVFNYSYVTNENESYFTYSLYDPKRISRYMMYTSGQIQQLTWLETTSARQWNLFWSKPKVYAFCGPFSSYNEKSLPLCSCLMGFEPESHRDWSLQDYSGGCLRKTTLPCGNAVGVTGTEDGFLEMPSMSLPASVEDKHYSIAYAKQCRSICLSNCSCTAYAYSSTAGCSIWTGDLFGLKQLSPDDSDGRTLYIRLAASEFKNPKSNKELFIGVVGSDHYLEPSFLICQLDLFVFFAGHKRSLVIATVSATAGLLTIIFCYFLWKKTWGKGRKYGAGSGKNDAGLPLYRLRRILAATNNFSEANKLGEGGFGPVYKGILPELQEVAIKRLSKKSGQGHEEFMNELKLIAKLQHTNLVRLLGCCIEKEEMILIYEYMPNRSLDKFLFDPLEKTELDWGKRFRIIEGIAQGLLYIHKYSRLKIIHRDLKASNVLLDGSMNPKISDFGMARIFGMNQTEANTNRVVGTYGYMSPEYALYGHFSEKLDVFSFGVLLLEIVSGKKNASFYRFENSRTLAGWAWELWKEGRGMEVIDESVREACEPHEALKCMHVGFLCVQEDPADRPTMSSVFLMLQGNEAASLPLSKEPAFSMHRNYPRAAVGIPAVTSFSNNVITISIPEGR</sequence>
<dbReference type="Pfam" id="PF07714">
    <property type="entry name" value="PK_Tyr_Ser-Thr"/>
    <property type="match status" value="2"/>
</dbReference>
<dbReference type="Gene3D" id="1.10.510.10">
    <property type="entry name" value="Transferase(Phosphotransferase) domain 1"/>
    <property type="match status" value="2"/>
</dbReference>
<dbReference type="InterPro" id="IPR036426">
    <property type="entry name" value="Bulb-type_lectin_dom_sf"/>
</dbReference>
<dbReference type="InterPro" id="IPR011009">
    <property type="entry name" value="Kinase-like_dom_sf"/>
</dbReference>
<keyword evidence="6" id="KW-0547">Nucleotide-binding</keyword>
<evidence type="ECO:0000256" key="12">
    <source>
        <dbReference type="SAM" id="SignalP"/>
    </source>
</evidence>
<evidence type="ECO:0000256" key="1">
    <source>
        <dbReference type="ARBA" id="ARBA00004251"/>
    </source>
</evidence>
<dbReference type="RefSeq" id="XP_016649003.1">
    <property type="nucleotide sequence ID" value="XM_016793517.1"/>
</dbReference>
<feature type="chain" id="PRO_5045942297" evidence="12">
    <location>
        <begin position="28"/>
        <end position="1693"/>
    </location>
</feature>
<dbReference type="CDD" id="cd00028">
    <property type="entry name" value="B_lectin"/>
    <property type="match status" value="2"/>
</dbReference>
<dbReference type="PROSITE" id="PS50927">
    <property type="entry name" value="BULB_LECTIN"/>
    <property type="match status" value="2"/>
</dbReference>
<keyword evidence="11" id="KW-0472">Membrane</keyword>
<evidence type="ECO:0000259" key="13">
    <source>
        <dbReference type="PROSITE" id="PS50011"/>
    </source>
</evidence>
<feature type="transmembrane region" description="Helical" evidence="11">
    <location>
        <begin position="1317"/>
        <end position="1338"/>
    </location>
</feature>
<reference evidence="16" key="1">
    <citation type="journal article" date="2012" name="Nat. Commun.">
        <title>The genome of Prunus mume.</title>
        <authorList>
            <person name="Zhang Q."/>
            <person name="Chen W."/>
            <person name="Sun L."/>
            <person name="Zhao F."/>
            <person name="Huang B."/>
            <person name="Yang W."/>
            <person name="Tao Y."/>
            <person name="Wang J."/>
            <person name="Yuan Z."/>
            <person name="Fan G."/>
            <person name="Xing Z."/>
            <person name="Han C."/>
            <person name="Pan H."/>
            <person name="Zhong X."/>
            <person name="Shi W."/>
            <person name="Liang X."/>
            <person name="Du D."/>
            <person name="Sun F."/>
            <person name="Xu Z."/>
            <person name="Hao R."/>
            <person name="Lv T."/>
            <person name="Lv Y."/>
            <person name="Zheng Z."/>
            <person name="Sun M."/>
            <person name="Luo L."/>
            <person name="Cai M."/>
            <person name="Gao Y."/>
            <person name="Wang J."/>
            <person name="Yin Y."/>
            <person name="Xu X."/>
            <person name="Cheng T."/>
            <person name="Wang J."/>
        </authorList>
    </citation>
    <scope>NUCLEOTIDE SEQUENCE [LARGE SCALE GENOMIC DNA]</scope>
</reference>
<evidence type="ECO:0000256" key="9">
    <source>
        <dbReference type="ARBA" id="ARBA00023157"/>
    </source>
</evidence>
<keyword evidence="9" id="KW-1015">Disulfide bond</keyword>
<dbReference type="Proteomes" id="UP000694861">
    <property type="component" value="Linkage group LG4"/>
</dbReference>
<dbReference type="Gene3D" id="2.90.10.10">
    <property type="entry name" value="Bulb-type lectin domain"/>
    <property type="match status" value="2"/>
</dbReference>
<dbReference type="InterPro" id="IPR001480">
    <property type="entry name" value="Bulb-type_lectin_dom"/>
</dbReference>
<evidence type="ECO:0000256" key="7">
    <source>
        <dbReference type="ARBA" id="ARBA00022777"/>
    </source>
</evidence>
<gene>
    <name evidence="17" type="primary">LOC103329477</name>
</gene>
<reference evidence="17" key="2">
    <citation type="submission" date="2025-08" db="UniProtKB">
        <authorList>
            <consortium name="RefSeq"/>
        </authorList>
    </citation>
    <scope>IDENTIFICATION</scope>
</reference>
<evidence type="ECO:0000256" key="2">
    <source>
        <dbReference type="ARBA" id="ARBA00022475"/>
    </source>
</evidence>
<evidence type="ECO:0000256" key="10">
    <source>
        <dbReference type="ARBA" id="ARBA00023180"/>
    </source>
</evidence>
<keyword evidence="2" id="KW-1003">Cell membrane</keyword>
<dbReference type="InterPro" id="IPR003609">
    <property type="entry name" value="Pan_app"/>
</dbReference>
<dbReference type="SMART" id="SM00220">
    <property type="entry name" value="S_TKc"/>
    <property type="match status" value="2"/>
</dbReference>
<protein>
    <submittedName>
        <fullName evidence="17">Uncharacterized protein LOC103329477</fullName>
    </submittedName>
</protein>
<evidence type="ECO:0000259" key="15">
    <source>
        <dbReference type="PROSITE" id="PS50948"/>
    </source>
</evidence>
<dbReference type="Pfam" id="PF01453">
    <property type="entry name" value="B_lectin"/>
    <property type="match status" value="2"/>
</dbReference>
<accession>A0ABM1LNM6</accession>
<dbReference type="InterPro" id="IPR001245">
    <property type="entry name" value="Ser-Thr/Tyr_kinase_cat_dom"/>
</dbReference>
<name>A0ABM1LNM6_PRUMU</name>
<dbReference type="CDD" id="cd14066">
    <property type="entry name" value="STKc_IRAK"/>
    <property type="match status" value="1"/>
</dbReference>
<keyword evidence="4" id="KW-0808">Transferase</keyword>
<keyword evidence="3" id="KW-0723">Serine/threonine-protein kinase</keyword>
<keyword evidence="8" id="KW-0067">ATP-binding</keyword>
<dbReference type="SMART" id="SM00473">
    <property type="entry name" value="PAN_AP"/>
    <property type="match status" value="2"/>
</dbReference>
<keyword evidence="11" id="KW-1133">Transmembrane helix</keyword>
<dbReference type="PROSITE" id="PS50948">
    <property type="entry name" value="PAN"/>
    <property type="match status" value="2"/>
</dbReference>
<evidence type="ECO:0000256" key="8">
    <source>
        <dbReference type="ARBA" id="ARBA00022840"/>
    </source>
</evidence>
<dbReference type="PROSITE" id="PS00108">
    <property type="entry name" value="PROTEIN_KINASE_ST"/>
    <property type="match status" value="2"/>
</dbReference>
<dbReference type="PROSITE" id="PS50011">
    <property type="entry name" value="PROTEIN_KINASE_DOM"/>
    <property type="match status" value="2"/>
</dbReference>
<feature type="domain" description="Apple" evidence="15">
    <location>
        <begin position="342"/>
        <end position="427"/>
    </location>
</feature>
<dbReference type="Pfam" id="PF00954">
    <property type="entry name" value="S_locus_glycop"/>
    <property type="match status" value="2"/>
</dbReference>
<dbReference type="InterPro" id="IPR000858">
    <property type="entry name" value="S_locus_glycoprot_dom"/>
</dbReference>
<feature type="domain" description="Bulb-type lectin" evidence="14">
    <location>
        <begin position="28"/>
        <end position="149"/>
    </location>
</feature>
<feature type="domain" description="Apple" evidence="15">
    <location>
        <begin position="1184"/>
        <end position="1271"/>
    </location>
</feature>
<organism evidence="16 17">
    <name type="scientific">Prunus mume</name>
    <name type="common">Japanese apricot</name>
    <name type="synonym">Armeniaca mume</name>
    <dbReference type="NCBI Taxonomy" id="102107"/>
    <lineage>
        <taxon>Eukaryota</taxon>
        <taxon>Viridiplantae</taxon>
        <taxon>Streptophyta</taxon>
        <taxon>Embryophyta</taxon>
        <taxon>Tracheophyta</taxon>
        <taxon>Spermatophyta</taxon>
        <taxon>Magnoliopsida</taxon>
        <taxon>eudicotyledons</taxon>
        <taxon>Gunneridae</taxon>
        <taxon>Pentapetalae</taxon>
        <taxon>rosids</taxon>
        <taxon>fabids</taxon>
        <taxon>Rosales</taxon>
        <taxon>Rosaceae</taxon>
        <taxon>Amygdaloideae</taxon>
        <taxon>Amygdaleae</taxon>
        <taxon>Prunus</taxon>
    </lineage>
</organism>
<feature type="signal peptide" evidence="12">
    <location>
        <begin position="1"/>
        <end position="27"/>
    </location>
</feature>
<feature type="domain" description="Bulb-type lectin" evidence="14">
    <location>
        <begin position="861"/>
        <end position="987"/>
    </location>
</feature>